<protein>
    <submittedName>
        <fullName evidence="2">Uncharacterized protein LOC104757864</fullName>
    </submittedName>
</protein>
<reference evidence="1" key="1">
    <citation type="journal article" date="2014" name="Nat. Commun.">
        <title>The emerging biofuel crop Camelina sativa retains a highly undifferentiated hexaploid genome structure.</title>
        <authorList>
            <person name="Kagale S."/>
            <person name="Koh C."/>
            <person name="Nixon J."/>
            <person name="Bollina V."/>
            <person name="Clarke W.E."/>
            <person name="Tuteja R."/>
            <person name="Spillane C."/>
            <person name="Robinson S.J."/>
            <person name="Links M.G."/>
            <person name="Clarke C."/>
            <person name="Higgins E.E."/>
            <person name="Huebert T."/>
            <person name="Sharpe A.G."/>
            <person name="Parkin I.A."/>
        </authorList>
    </citation>
    <scope>NUCLEOTIDE SEQUENCE [LARGE SCALE GENOMIC DNA]</scope>
    <source>
        <strain evidence="1">cv. DH55</strain>
    </source>
</reference>
<proteinExistence type="predicted"/>
<evidence type="ECO:0000313" key="2">
    <source>
        <dbReference type="RefSeq" id="XP_010478952.1"/>
    </source>
</evidence>
<name>A0ABM0X0T2_CAMSA</name>
<dbReference type="InterPro" id="IPR039319">
    <property type="entry name" value="ELF3-like"/>
</dbReference>
<dbReference type="Proteomes" id="UP000694864">
    <property type="component" value="Chromosome 17"/>
</dbReference>
<reference evidence="2" key="2">
    <citation type="submission" date="2025-08" db="UniProtKB">
        <authorList>
            <consortium name="RefSeq"/>
        </authorList>
    </citation>
    <scope>IDENTIFICATION</scope>
    <source>
        <tissue evidence="2">Leaf</tissue>
    </source>
</reference>
<accession>A0ABM0X0T2</accession>
<dbReference type="RefSeq" id="XP_010478952.1">
    <property type="nucleotide sequence ID" value="XM_010480650.2"/>
</dbReference>
<dbReference type="PANTHER" id="PTHR34281:SF2">
    <property type="entry name" value="PROTEIN EARLY FLOWERING 3"/>
    <property type="match status" value="1"/>
</dbReference>
<dbReference type="PANTHER" id="PTHR34281">
    <property type="entry name" value="PROTEIN EARLY FLOWERING 3"/>
    <property type="match status" value="1"/>
</dbReference>
<sequence length="115" mass="12966">MHKTLKIPVESERLGEKGDRATGVRMGKKQGERGKALILRNDATNEIGDDATDASFLIQQRVFAVQLFELHRLIKVQKLIAASPDIQLLILSPTEIFERIHEGFHEIQNAIVSYC</sequence>
<gene>
    <name evidence="2" type="primary">LOC104757864</name>
</gene>
<keyword evidence="1" id="KW-1185">Reference proteome</keyword>
<organism evidence="1 2">
    <name type="scientific">Camelina sativa</name>
    <name type="common">False flax</name>
    <name type="synonym">Myagrum sativum</name>
    <dbReference type="NCBI Taxonomy" id="90675"/>
    <lineage>
        <taxon>Eukaryota</taxon>
        <taxon>Viridiplantae</taxon>
        <taxon>Streptophyta</taxon>
        <taxon>Embryophyta</taxon>
        <taxon>Tracheophyta</taxon>
        <taxon>Spermatophyta</taxon>
        <taxon>Magnoliopsida</taxon>
        <taxon>eudicotyledons</taxon>
        <taxon>Gunneridae</taxon>
        <taxon>Pentapetalae</taxon>
        <taxon>rosids</taxon>
        <taxon>malvids</taxon>
        <taxon>Brassicales</taxon>
        <taxon>Brassicaceae</taxon>
        <taxon>Camelineae</taxon>
        <taxon>Camelina</taxon>
    </lineage>
</organism>
<evidence type="ECO:0000313" key="1">
    <source>
        <dbReference type="Proteomes" id="UP000694864"/>
    </source>
</evidence>
<dbReference type="GeneID" id="104757864"/>